<dbReference type="Proteomes" id="UP000221860">
    <property type="component" value="Unassembled WGS sequence"/>
</dbReference>
<organism evidence="6 7">
    <name type="scientific">Limimaricola cinnabarinus</name>
    <dbReference type="NCBI Taxonomy" id="1125964"/>
    <lineage>
        <taxon>Bacteria</taxon>
        <taxon>Pseudomonadati</taxon>
        <taxon>Pseudomonadota</taxon>
        <taxon>Alphaproteobacteria</taxon>
        <taxon>Rhodobacterales</taxon>
        <taxon>Paracoccaceae</taxon>
        <taxon>Limimaricola</taxon>
    </lineage>
</organism>
<dbReference type="SUPFAM" id="SSF88713">
    <property type="entry name" value="Glycoside hydrolase/deacetylase"/>
    <property type="match status" value="1"/>
</dbReference>
<dbReference type="InterPro" id="IPR011330">
    <property type="entry name" value="Glyco_hydro/deAcase_b/a-brl"/>
</dbReference>
<evidence type="ECO:0000256" key="3">
    <source>
        <dbReference type="ARBA" id="ARBA00020071"/>
    </source>
</evidence>
<dbReference type="PROSITE" id="PS51677">
    <property type="entry name" value="NODB"/>
    <property type="match status" value="1"/>
</dbReference>
<protein>
    <recommendedName>
        <fullName evidence="3">Chitooligosaccharide deacetylase</fullName>
    </recommendedName>
    <alternativeName>
        <fullName evidence="4">Nodulation protein B</fullName>
    </alternativeName>
</protein>
<sequence length="287" mass="31542">MFLSIDFEDLAHDMKRDLGLWKTGPLRIDGLWRGFEAIEAFLQAQGGARVTFFCTGIIAEQAPDLIAHIASRGHEIACHAHHHETLDQLETAEVDRVLGRAKTLLEAAANREVTGFRAPRFRIDRTGPAQYRLVERRFAYDSSLNAGSVAQVAAFRAAMGLSTLRLLPIFRAPAVPGLPPLNLGGSYFKLFPARVAERLVAGAQAAGFTPHVYLHPFEFLSSGAFELRLAELAPLGRRRQLYWRARQAQWHRIGNAGLPAKLGRFVSTLGLGGRLCDNLDAADPLAA</sequence>
<dbReference type="OrthoDB" id="9784220at2"/>
<accession>A0A2G1MIB8</accession>
<dbReference type="EMBL" id="NQWH01000007">
    <property type="protein sequence ID" value="PHP28380.1"/>
    <property type="molecule type" value="Genomic_DNA"/>
</dbReference>
<dbReference type="PANTHER" id="PTHR47561:SF1">
    <property type="entry name" value="POLYSACCHARIDE DEACETYLASE FAMILY PROTEIN (AFU_ORTHOLOGUE AFUA_6G05030)"/>
    <property type="match status" value="1"/>
</dbReference>
<dbReference type="RefSeq" id="WP_099275507.1">
    <property type="nucleotide sequence ID" value="NZ_CANMUC010000001.1"/>
</dbReference>
<evidence type="ECO:0000256" key="2">
    <source>
        <dbReference type="ARBA" id="ARBA00010973"/>
    </source>
</evidence>
<dbReference type="GO" id="GO:0005975">
    <property type="term" value="P:carbohydrate metabolic process"/>
    <property type="evidence" value="ECO:0007669"/>
    <property type="project" value="InterPro"/>
</dbReference>
<dbReference type="Gene3D" id="3.20.20.370">
    <property type="entry name" value="Glycoside hydrolase/deacetylase"/>
    <property type="match status" value="1"/>
</dbReference>
<evidence type="ECO:0000313" key="6">
    <source>
        <dbReference type="EMBL" id="PHP28380.1"/>
    </source>
</evidence>
<dbReference type="PANTHER" id="PTHR47561">
    <property type="entry name" value="POLYSACCHARIDE DEACETYLASE FAMILY PROTEIN (AFU_ORTHOLOGUE AFUA_6G05030)"/>
    <property type="match status" value="1"/>
</dbReference>
<keyword evidence="7" id="KW-1185">Reference proteome</keyword>
<proteinExistence type="inferred from homology"/>
<dbReference type="GO" id="GO:0016810">
    <property type="term" value="F:hydrolase activity, acting on carbon-nitrogen (but not peptide) bonds"/>
    <property type="evidence" value="ECO:0007669"/>
    <property type="project" value="InterPro"/>
</dbReference>
<evidence type="ECO:0000259" key="5">
    <source>
        <dbReference type="PROSITE" id="PS51677"/>
    </source>
</evidence>
<evidence type="ECO:0000256" key="1">
    <source>
        <dbReference type="ARBA" id="ARBA00003236"/>
    </source>
</evidence>
<comment type="similarity">
    <text evidence="2">Belongs to the polysaccharide deacetylase family.</text>
</comment>
<dbReference type="AlphaFoldDB" id="A0A2G1MIB8"/>
<dbReference type="InterPro" id="IPR002509">
    <property type="entry name" value="NODB_dom"/>
</dbReference>
<name>A0A2G1MIB8_9RHOB</name>
<comment type="caution">
    <text evidence="6">The sequence shown here is derived from an EMBL/GenBank/DDBJ whole genome shotgun (WGS) entry which is preliminary data.</text>
</comment>
<comment type="function">
    <text evidence="1">Is involved in generating a small heat-stable compound (Nod), an acylated oligomer of N-acetylglucosamine, that stimulates mitosis in various plant protoplasts.</text>
</comment>
<evidence type="ECO:0000256" key="4">
    <source>
        <dbReference type="ARBA" id="ARBA00032976"/>
    </source>
</evidence>
<feature type="domain" description="NodB homology" evidence="5">
    <location>
        <begin position="22"/>
        <end position="287"/>
    </location>
</feature>
<gene>
    <name evidence="6" type="ORF">CJ301_06520</name>
</gene>
<dbReference type="Pfam" id="PF01522">
    <property type="entry name" value="Polysacc_deac_1"/>
    <property type="match status" value="1"/>
</dbReference>
<reference evidence="6 7" key="1">
    <citation type="submission" date="2017-08" db="EMBL/GenBank/DDBJ databases">
        <title>Draft Genome Sequence of Loktanella cinnabarina Strain XM1, Isolated from Coastal Surface Water.</title>
        <authorList>
            <person name="Ma R."/>
            <person name="Wang J."/>
            <person name="Wang Q."/>
            <person name="Ma Z."/>
            <person name="Li J."/>
            <person name="Chen L."/>
        </authorList>
    </citation>
    <scope>NUCLEOTIDE SEQUENCE [LARGE SCALE GENOMIC DNA]</scope>
    <source>
        <strain evidence="6 7">XM1</strain>
    </source>
</reference>
<evidence type="ECO:0000313" key="7">
    <source>
        <dbReference type="Proteomes" id="UP000221860"/>
    </source>
</evidence>